<evidence type="ECO:0000259" key="9">
    <source>
        <dbReference type="PROSITE" id="PS50850"/>
    </source>
</evidence>
<dbReference type="InterPro" id="IPR020846">
    <property type="entry name" value="MFS_dom"/>
</dbReference>
<feature type="transmembrane region" description="Helical" evidence="8">
    <location>
        <begin position="16"/>
        <end position="36"/>
    </location>
</feature>
<reference evidence="10 11" key="1">
    <citation type="submission" date="2024-11" db="EMBL/GenBank/DDBJ databases">
        <title>First Report of Moraxella oculi in Brazil in an Infectious Bovine Keratoconjunctivitis Outbreak.</title>
        <authorList>
            <person name="Carvalho C.V."/>
            <person name="Domingues R."/>
            <person name="Coutinho C."/>
            <person name="Honorio N.T.B.S."/>
            <person name="Faza D.R.L.R."/>
            <person name="Carvalho W.A."/>
            <person name="Machado A.B.F."/>
            <person name="Martins M.F."/>
            <person name="Gaspar E.B."/>
        </authorList>
    </citation>
    <scope>NUCLEOTIDE SEQUENCE [LARGE SCALE GENOMIC DNA]</scope>
    <source>
        <strain evidence="10 11">2117LE</strain>
    </source>
</reference>
<dbReference type="RefSeq" id="WP_407068539.1">
    <property type="nucleotide sequence ID" value="NZ_JBJJXE010000001.1"/>
</dbReference>
<evidence type="ECO:0000256" key="1">
    <source>
        <dbReference type="ARBA" id="ARBA00004651"/>
    </source>
</evidence>
<dbReference type="SUPFAM" id="SSF103473">
    <property type="entry name" value="MFS general substrate transporter"/>
    <property type="match status" value="1"/>
</dbReference>
<accession>A0ABW8U6P3</accession>
<feature type="transmembrane region" description="Helical" evidence="8">
    <location>
        <begin position="56"/>
        <end position="77"/>
    </location>
</feature>
<feature type="domain" description="Major facilitator superfamily (MFS) profile" evidence="9">
    <location>
        <begin position="16"/>
        <end position="456"/>
    </location>
</feature>
<feature type="transmembrane region" description="Helical" evidence="8">
    <location>
        <begin position="366"/>
        <end position="387"/>
    </location>
</feature>
<dbReference type="PANTHER" id="PTHR43528:SF7">
    <property type="entry name" value="MFS TRANSPORTER"/>
    <property type="match status" value="1"/>
</dbReference>
<sequence length="461" mass="50703">MQLNTTESLSSKHHRILIITALCLTMAFIDFILFVYLADLLAVVFFGPQSDVWLQYLQTFLLLAVGYLARPLGGLLFGKYGDTYGRKPAFMLSMLGTMIFTFIIALLPTYQHIGIIAPMLLIIARIGQGIAIGGALPSAWTFVVEHLPVKNIGLGCGIICAIGALSYLAVVSAISFLQDTLTPSQILNHGWRILFIFSGGLGLISSYLLKHLSETPIFDNMTNSSTHLDSYVDIVSLEEQHSPTPAYTPPAQVSFRPIGLLNIVQSVIKHHTFAFIVSFIISLIIASLSMYMPILMTPILAENHLLSYEYLYFGSVIGLIFLAFGSVLFGYLTDRFGAGQVLAFGGMFLILQVAVFFHYLQNGGELILICFALLGLSNGLIGTLPSVMTRLFPAKVRMTGIGISYNIAHTMIGGILPFLLGYASFYFSLVPALYLAMVGVMAIFLSFFVYYMPRSKRDLNR</sequence>
<evidence type="ECO:0000256" key="5">
    <source>
        <dbReference type="ARBA" id="ARBA00022847"/>
    </source>
</evidence>
<evidence type="ECO:0000256" key="8">
    <source>
        <dbReference type="SAM" id="Phobius"/>
    </source>
</evidence>
<evidence type="ECO:0000313" key="10">
    <source>
        <dbReference type="EMBL" id="MFL1731752.1"/>
    </source>
</evidence>
<dbReference type="Pfam" id="PF07690">
    <property type="entry name" value="MFS_1"/>
    <property type="match status" value="1"/>
</dbReference>
<dbReference type="InterPro" id="IPR011701">
    <property type="entry name" value="MFS"/>
</dbReference>
<dbReference type="InterPro" id="IPR051084">
    <property type="entry name" value="H+-coupled_symporters"/>
</dbReference>
<keyword evidence="5" id="KW-0769">Symport</keyword>
<feature type="transmembrane region" description="Helical" evidence="8">
    <location>
        <begin position="89"/>
        <end position="107"/>
    </location>
</feature>
<evidence type="ECO:0000256" key="6">
    <source>
        <dbReference type="ARBA" id="ARBA00022989"/>
    </source>
</evidence>
<feature type="transmembrane region" description="Helical" evidence="8">
    <location>
        <begin position="312"/>
        <end position="332"/>
    </location>
</feature>
<keyword evidence="2" id="KW-0813">Transport</keyword>
<feature type="transmembrane region" description="Helical" evidence="8">
    <location>
        <begin position="433"/>
        <end position="452"/>
    </location>
</feature>
<evidence type="ECO:0000313" key="11">
    <source>
        <dbReference type="Proteomes" id="UP001624684"/>
    </source>
</evidence>
<feature type="transmembrane region" description="Helical" evidence="8">
    <location>
        <begin position="407"/>
        <end position="427"/>
    </location>
</feature>
<feature type="transmembrane region" description="Helical" evidence="8">
    <location>
        <begin position="273"/>
        <end position="292"/>
    </location>
</feature>
<dbReference type="InterPro" id="IPR036259">
    <property type="entry name" value="MFS_trans_sf"/>
</dbReference>
<keyword evidence="3" id="KW-1003">Cell membrane</keyword>
<evidence type="ECO:0000256" key="2">
    <source>
        <dbReference type="ARBA" id="ARBA00022448"/>
    </source>
</evidence>
<comment type="subcellular location">
    <subcellularLocation>
        <location evidence="1">Cell membrane</location>
        <topology evidence="1">Multi-pass membrane protein</topology>
    </subcellularLocation>
</comment>
<evidence type="ECO:0000256" key="7">
    <source>
        <dbReference type="ARBA" id="ARBA00023136"/>
    </source>
</evidence>
<dbReference type="Gene3D" id="1.20.1250.20">
    <property type="entry name" value="MFS general substrate transporter like domains"/>
    <property type="match status" value="2"/>
</dbReference>
<keyword evidence="7 8" id="KW-0472">Membrane</keyword>
<dbReference type="PROSITE" id="PS50850">
    <property type="entry name" value="MFS"/>
    <property type="match status" value="1"/>
</dbReference>
<name>A0ABW8U6P3_9GAMM</name>
<organism evidence="10 11">
    <name type="scientific">Moraxella oculi</name>
    <dbReference type="NCBI Taxonomy" id="2940516"/>
    <lineage>
        <taxon>Bacteria</taxon>
        <taxon>Pseudomonadati</taxon>
        <taxon>Pseudomonadota</taxon>
        <taxon>Gammaproteobacteria</taxon>
        <taxon>Moraxellales</taxon>
        <taxon>Moraxellaceae</taxon>
        <taxon>Moraxella</taxon>
    </lineage>
</organism>
<keyword evidence="4 8" id="KW-0812">Transmembrane</keyword>
<feature type="transmembrane region" description="Helical" evidence="8">
    <location>
        <begin position="341"/>
        <end position="360"/>
    </location>
</feature>
<proteinExistence type="predicted"/>
<feature type="transmembrane region" description="Helical" evidence="8">
    <location>
        <begin position="152"/>
        <end position="177"/>
    </location>
</feature>
<evidence type="ECO:0000256" key="3">
    <source>
        <dbReference type="ARBA" id="ARBA00022475"/>
    </source>
</evidence>
<keyword evidence="11" id="KW-1185">Reference proteome</keyword>
<feature type="transmembrane region" description="Helical" evidence="8">
    <location>
        <begin position="189"/>
        <end position="209"/>
    </location>
</feature>
<protein>
    <submittedName>
        <fullName evidence="10">MFS transporter</fullName>
    </submittedName>
</protein>
<evidence type="ECO:0000256" key="4">
    <source>
        <dbReference type="ARBA" id="ARBA00022692"/>
    </source>
</evidence>
<dbReference type="Proteomes" id="UP001624684">
    <property type="component" value="Unassembled WGS sequence"/>
</dbReference>
<feature type="transmembrane region" description="Helical" evidence="8">
    <location>
        <begin position="113"/>
        <end position="140"/>
    </location>
</feature>
<comment type="caution">
    <text evidence="10">The sequence shown here is derived from an EMBL/GenBank/DDBJ whole genome shotgun (WGS) entry which is preliminary data.</text>
</comment>
<dbReference type="PANTHER" id="PTHR43528">
    <property type="entry name" value="ALPHA-KETOGLUTARATE PERMEASE"/>
    <property type="match status" value="1"/>
</dbReference>
<gene>
    <name evidence="10" type="ORF">ACJHVH_01870</name>
</gene>
<keyword evidence="6 8" id="KW-1133">Transmembrane helix</keyword>
<dbReference type="EMBL" id="JBJJXE010000001">
    <property type="protein sequence ID" value="MFL1731752.1"/>
    <property type="molecule type" value="Genomic_DNA"/>
</dbReference>